<feature type="region of interest" description="Disordered" evidence="1">
    <location>
        <begin position="1"/>
        <end position="78"/>
    </location>
</feature>
<accession>A0A2J7QMD5</accession>
<evidence type="ECO:0000256" key="1">
    <source>
        <dbReference type="SAM" id="MobiDB-lite"/>
    </source>
</evidence>
<gene>
    <name evidence="2" type="ORF">B7P43_G12566</name>
</gene>
<protein>
    <submittedName>
        <fullName evidence="2">Uncharacterized protein</fullName>
    </submittedName>
</protein>
<dbReference type="Proteomes" id="UP000235965">
    <property type="component" value="Unassembled WGS sequence"/>
</dbReference>
<evidence type="ECO:0000313" key="3">
    <source>
        <dbReference type="Proteomes" id="UP000235965"/>
    </source>
</evidence>
<dbReference type="OrthoDB" id="10264910at2759"/>
<feature type="compositionally biased region" description="Basic and acidic residues" evidence="1">
    <location>
        <begin position="17"/>
        <end position="34"/>
    </location>
</feature>
<dbReference type="EMBL" id="NEVH01013214">
    <property type="protein sequence ID" value="PNF29713.1"/>
    <property type="molecule type" value="Genomic_DNA"/>
</dbReference>
<proteinExistence type="predicted"/>
<sequence length="108" mass="13085">MNPEKEETEEESETDEVEKKNESENEGEMLRNEEEREDGNESEIHEKDKVREQKKKRMSVSMGVVAREDPAEKKRQERQEYKLREKMIKKKHRNLYRSMMKGRAERGK</sequence>
<comment type="caution">
    <text evidence="2">The sequence shown here is derived from an EMBL/GenBank/DDBJ whole genome shotgun (WGS) entry which is preliminary data.</text>
</comment>
<dbReference type="AlphaFoldDB" id="A0A2J7QMD5"/>
<feature type="compositionally biased region" description="Basic and acidic residues" evidence="1">
    <location>
        <begin position="66"/>
        <end position="78"/>
    </location>
</feature>
<feature type="compositionally biased region" description="Basic and acidic residues" evidence="1">
    <location>
        <begin position="42"/>
        <end position="51"/>
    </location>
</feature>
<keyword evidence="3" id="KW-1185">Reference proteome</keyword>
<feature type="compositionally biased region" description="Acidic residues" evidence="1">
    <location>
        <begin position="1"/>
        <end position="16"/>
    </location>
</feature>
<evidence type="ECO:0000313" key="2">
    <source>
        <dbReference type="EMBL" id="PNF29713.1"/>
    </source>
</evidence>
<name>A0A2J7QMD5_9NEOP</name>
<reference evidence="2 3" key="1">
    <citation type="submission" date="2017-12" db="EMBL/GenBank/DDBJ databases">
        <title>Hemimetabolous genomes reveal molecular basis of termite eusociality.</title>
        <authorList>
            <person name="Harrison M.C."/>
            <person name="Jongepier E."/>
            <person name="Robertson H.M."/>
            <person name="Arning N."/>
            <person name="Bitard-Feildel T."/>
            <person name="Chao H."/>
            <person name="Childers C.P."/>
            <person name="Dinh H."/>
            <person name="Doddapaneni H."/>
            <person name="Dugan S."/>
            <person name="Gowin J."/>
            <person name="Greiner C."/>
            <person name="Han Y."/>
            <person name="Hu H."/>
            <person name="Hughes D.S.T."/>
            <person name="Huylmans A.-K."/>
            <person name="Kemena C."/>
            <person name="Kremer L.P.M."/>
            <person name="Lee S.L."/>
            <person name="Lopez-Ezquerra A."/>
            <person name="Mallet L."/>
            <person name="Monroy-Kuhn J.M."/>
            <person name="Moser A."/>
            <person name="Murali S.C."/>
            <person name="Muzny D.M."/>
            <person name="Otani S."/>
            <person name="Piulachs M.-D."/>
            <person name="Poelchau M."/>
            <person name="Qu J."/>
            <person name="Schaub F."/>
            <person name="Wada-Katsumata A."/>
            <person name="Worley K.C."/>
            <person name="Xie Q."/>
            <person name="Ylla G."/>
            <person name="Poulsen M."/>
            <person name="Gibbs R.A."/>
            <person name="Schal C."/>
            <person name="Richards S."/>
            <person name="Belles X."/>
            <person name="Korb J."/>
            <person name="Bornberg-Bauer E."/>
        </authorList>
    </citation>
    <scope>NUCLEOTIDE SEQUENCE [LARGE SCALE GENOMIC DNA]</scope>
    <source>
        <tissue evidence="2">Whole body</tissue>
    </source>
</reference>
<organism evidence="2 3">
    <name type="scientific">Cryptotermes secundus</name>
    <dbReference type="NCBI Taxonomy" id="105785"/>
    <lineage>
        <taxon>Eukaryota</taxon>
        <taxon>Metazoa</taxon>
        <taxon>Ecdysozoa</taxon>
        <taxon>Arthropoda</taxon>
        <taxon>Hexapoda</taxon>
        <taxon>Insecta</taxon>
        <taxon>Pterygota</taxon>
        <taxon>Neoptera</taxon>
        <taxon>Polyneoptera</taxon>
        <taxon>Dictyoptera</taxon>
        <taxon>Blattodea</taxon>
        <taxon>Blattoidea</taxon>
        <taxon>Termitoidae</taxon>
        <taxon>Kalotermitidae</taxon>
        <taxon>Cryptotermitinae</taxon>
        <taxon>Cryptotermes</taxon>
    </lineage>
</organism>
<feature type="non-terminal residue" evidence="2">
    <location>
        <position position="108"/>
    </location>
</feature>